<evidence type="ECO:0000313" key="3">
    <source>
        <dbReference type="Proteomes" id="UP000466442"/>
    </source>
</evidence>
<comment type="caution">
    <text evidence="2">The sequence shown here is derived from an EMBL/GenBank/DDBJ whole genome shotgun (WGS) entry which is preliminary data.</text>
</comment>
<proteinExistence type="predicted"/>
<name>A0A6A4JJL4_APOLU</name>
<evidence type="ECO:0000256" key="1">
    <source>
        <dbReference type="SAM" id="MobiDB-lite"/>
    </source>
</evidence>
<accession>A0A6A4JJL4</accession>
<reference evidence="2" key="1">
    <citation type="journal article" date="2021" name="Mol. Ecol. Resour.">
        <title>Apolygus lucorum genome provides insights into omnivorousness and mesophyll feeding.</title>
        <authorList>
            <person name="Liu Y."/>
            <person name="Liu H."/>
            <person name="Wang H."/>
            <person name="Huang T."/>
            <person name="Liu B."/>
            <person name="Yang B."/>
            <person name="Yin L."/>
            <person name="Li B."/>
            <person name="Zhang Y."/>
            <person name="Zhang S."/>
            <person name="Jiang F."/>
            <person name="Zhang X."/>
            <person name="Ren Y."/>
            <person name="Wang B."/>
            <person name="Wang S."/>
            <person name="Lu Y."/>
            <person name="Wu K."/>
            <person name="Fan W."/>
            <person name="Wang G."/>
        </authorList>
    </citation>
    <scope>NUCLEOTIDE SEQUENCE</scope>
    <source>
        <strain evidence="2">12Hb</strain>
    </source>
</reference>
<evidence type="ECO:0000313" key="2">
    <source>
        <dbReference type="EMBL" id="KAF6213383.1"/>
    </source>
</evidence>
<dbReference type="AlphaFoldDB" id="A0A6A4JJL4"/>
<keyword evidence="3" id="KW-1185">Reference proteome</keyword>
<dbReference type="EMBL" id="WIXP02000003">
    <property type="protein sequence ID" value="KAF6213383.1"/>
    <property type="molecule type" value="Genomic_DNA"/>
</dbReference>
<feature type="compositionally biased region" description="Basic residues" evidence="1">
    <location>
        <begin position="122"/>
        <end position="131"/>
    </location>
</feature>
<protein>
    <submittedName>
        <fullName evidence="2">Uncharacterized protein</fullName>
    </submittedName>
</protein>
<dbReference type="Proteomes" id="UP000466442">
    <property type="component" value="Unassembled WGS sequence"/>
</dbReference>
<gene>
    <name evidence="2" type="ORF">GE061_011102</name>
</gene>
<feature type="region of interest" description="Disordered" evidence="1">
    <location>
        <begin position="36"/>
        <end position="65"/>
    </location>
</feature>
<feature type="compositionally biased region" description="Basic and acidic residues" evidence="1">
    <location>
        <begin position="36"/>
        <end position="47"/>
    </location>
</feature>
<feature type="region of interest" description="Disordered" evidence="1">
    <location>
        <begin position="100"/>
        <end position="160"/>
    </location>
</feature>
<sequence>MSVQDVQPVVGRLLSEELGHRLYGALRERILRDRKASRNCEKEERTSSPEAGSESDSHSTTSTLDEVTKKIKEKINRLAYMKKVKRGMLLHQEYIREKEMAEQTENKENPGPNHVSAGSVRSVKRRKRAKSRALTARKGARRVGQSIRRRPTYSPGHSIANRLRRRLLPNKGYSLRRQKLCLIPPPLPPLPPTV</sequence>
<organism evidence="2 3">
    <name type="scientific">Apolygus lucorum</name>
    <name type="common">Small green plant bug</name>
    <name type="synonym">Lygocoris lucorum</name>
    <dbReference type="NCBI Taxonomy" id="248454"/>
    <lineage>
        <taxon>Eukaryota</taxon>
        <taxon>Metazoa</taxon>
        <taxon>Ecdysozoa</taxon>
        <taxon>Arthropoda</taxon>
        <taxon>Hexapoda</taxon>
        <taxon>Insecta</taxon>
        <taxon>Pterygota</taxon>
        <taxon>Neoptera</taxon>
        <taxon>Paraneoptera</taxon>
        <taxon>Hemiptera</taxon>
        <taxon>Heteroptera</taxon>
        <taxon>Panheteroptera</taxon>
        <taxon>Cimicomorpha</taxon>
        <taxon>Miridae</taxon>
        <taxon>Mirini</taxon>
        <taxon>Apolygus</taxon>
    </lineage>
</organism>